<sequence>MQSEIGRLVSVISRATSTLDASESAYNTSVQSFEAKSTPTPPPSTEEEVKAKHDAINACMELLDRLQGPVAGLLPLWNGAPIQAISRYRIANHVPLKGEISYQDLSQASSVHVHDLKQCIRYAIAYHRILFEKRKGYVSHSTASRSLVESPIAAAGVAQIGEWYDCFSKTVDAMDQFPGHKPDESGYALTHNNQGIFDYLSTRPDKGRQFAQAMEFFSVGVPEASPKYFIGRYPWSDLLAGATVVDIGGSNGHVGRLIAQANQRINVVVQDLPFAAEDFKAATQGQGDLDNIRFDAHDFFTPQTVEADVYIFRWTLMDWPDESVVSILQQLVPVMRPGVKVLVNENLCLESGSLPLAAERYIRWMDMLMLGVYKSRIRDEDEWASLFKQADKRFSSVRCSTVPGSALGIVEATWEGGQE</sequence>
<dbReference type="Proteomes" id="UP001177260">
    <property type="component" value="Unassembled WGS sequence"/>
</dbReference>
<name>A0ACC3B379_9EURO</name>
<keyword evidence="2" id="KW-1185">Reference proteome</keyword>
<proteinExistence type="predicted"/>
<protein>
    <submittedName>
        <fullName evidence="1">Uncharacterized protein</fullName>
    </submittedName>
</protein>
<accession>A0ACC3B379</accession>
<gene>
    <name evidence="1" type="ORF">N8T08_004916</name>
</gene>
<evidence type="ECO:0000313" key="1">
    <source>
        <dbReference type="EMBL" id="KAK1144613.1"/>
    </source>
</evidence>
<reference evidence="1 2" key="1">
    <citation type="journal article" date="2023" name="ACS Omega">
        <title>Identification of the Neoaspergillic Acid Biosynthesis Gene Cluster by Establishing an In Vitro CRISPR-Ribonucleoprotein Genetic System in Aspergillus melleus.</title>
        <authorList>
            <person name="Yuan B."/>
            <person name="Grau M.F."/>
            <person name="Murata R.M."/>
            <person name="Torok T."/>
            <person name="Venkateswaran K."/>
            <person name="Stajich J.E."/>
            <person name="Wang C.C.C."/>
        </authorList>
    </citation>
    <scope>NUCLEOTIDE SEQUENCE [LARGE SCALE GENOMIC DNA]</scope>
    <source>
        <strain evidence="1 2">IMV 1140</strain>
    </source>
</reference>
<evidence type="ECO:0000313" key="2">
    <source>
        <dbReference type="Proteomes" id="UP001177260"/>
    </source>
</evidence>
<dbReference type="EMBL" id="JAOPJF010000029">
    <property type="protein sequence ID" value="KAK1144613.1"/>
    <property type="molecule type" value="Genomic_DNA"/>
</dbReference>
<comment type="caution">
    <text evidence="1">The sequence shown here is derived from an EMBL/GenBank/DDBJ whole genome shotgun (WGS) entry which is preliminary data.</text>
</comment>
<organism evidence="1 2">
    <name type="scientific">Aspergillus melleus</name>
    <dbReference type="NCBI Taxonomy" id="138277"/>
    <lineage>
        <taxon>Eukaryota</taxon>
        <taxon>Fungi</taxon>
        <taxon>Dikarya</taxon>
        <taxon>Ascomycota</taxon>
        <taxon>Pezizomycotina</taxon>
        <taxon>Eurotiomycetes</taxon>
        <taxon>Eurotiomycetidae</taxon>
        <taxon>Eurotiales</taxon>
        <taxon>Aspergillaceae</taxon>
        <taxon>Aspergillus</taxon>
        <taxon>Aspergillus subgen. Circumdati</taxon>
    </lineage>
</organism>